<comment type="caution">
    <text evidence="1">The sequence shown here is derived from an EMBL/GenBank/DDBJ whole genome shotgun (WGS) entry which is preliminary data.</text>
</comment>
<evidence type="ECO:0000313" key="2">
    <source>
        <dbReference type="Proteomes" id="UP001149090"/>
    </source>
</evidence>
<protein>
    <submittedName>
        <fullName evidence="1">Uncharacterized protein</fullName>
    </submittedName>
</protein>
<organism evidence="1 2">
    <name type="scientific">Anaeramoeba ignava</name>
    <name type="common">Anaerobic marine amoeba</name>
    <dbReference type="NCBI Taxonomy" id="1746090"/>
    <lineage>
        <taxon>Eukaryota</taxon>
        <taxon>Metamonada</taxon>
        <taxon>Anaeramoebidae</taxon>
        <taxon>Anaeramoeba</taxon>
    </lineage>
</organism>
<proteinExistence type="predicted"/>
<reference evidence="1" key="1">
    <citation type="submission" date="2022-10" db="EMBL/GenBank/DDBJ databases">
        <title>Novel sulphate-reducing endosymbionts in the free-living metamonad Anaeramoeba.</title>
        <authorList>
            <person name="Jerlstrom-Hultqvist J."/>
            <person name="Cepicka I."/>
            <person name="Gallot-Lavallee L."/>
            <person name="Salas-Leiva D."/>
            <person name="Curtis B.A."/>
            <person name="Zahonova K."/>
            <person name="Pipaliya S."/>
            <person name="Dacks J."/>
            <person name="Roger A.J."/>
        </authorList>
    </citation>
    <scope>NUCLEOTIDE SEQUENCE</scope>
    <source>
        <strain evidence="1">BMAN</strain>
    </source>
</reference>
<evidence type="ECO:0000313" key="1">
    <source>
        <dbReference type="EMBL" id="KAJ5073133.1"/>
    </source>
</evidence>
<dbReference type="Proteomes" id="UP001149090">
    <property type="component" value="Unassembled WGS sequence"/>
</dbReference>
<name>A0A9Q0LKL6_ANAIG</name>
<keyword evidence="2" id="KW-1185">Reference proteome</keyword>
<gene>
    <name evidence="1" type="ORF">M0811_09088</name>
</gene>
<sequence length="80" mass="9359">MNKPGNPIKETQETNKYIYLFEKQQVSTTEIEGISRIQFQTAENNCGTQFKEIIQKIKKELSVDQIQQLTHLLLQDFSKI</sequence>
<dbReference type="AlphaFoldDB" id="A0A9Q0LKL6"/>
<dbReference type="EMBL" id="JAPDFW010000077">
    <property type="protein sequence ID" value="KAJ5073133.1"/>
    <property type="molecule type" value="Genomic_DNA"/>
</dbReference>
<accession>A0A9Q0LKL6</accession>